<dbReference type="GO" id="GO:0008442">
    <property type="term" value="F:3-hydroxyisobutyrate dehydrogenase activity"/>
    <property type="evidence" value="ECO:0007669"/>
    <property type="project" value="UniProtKB-EC"/>
</dbReference>
<evidence type="ECO:0000256" key="8">
    <source>
        <dbReference type="ARBA" id="ARBA00023128"/>
    </source>
</evidence>
<dbReference type="SUPFAM" id="SSF48179">
    <property type="entry name" value="6-phosphogluconate dehydrogenase C-terminal domain-like"/>
    <property type="match status" value="2"/>
</dbReference>
<dbReference type="InterPro" id="IPR002204">
    <property type="entry name" value="3-OH-isobutyrate_DH-rel_CS"/>
</dbReference>
<comment type="caution">
    <text evidence="13">The sequence shown here is derived from an EMBL/GenBank/DDBJ whole genome shotgun (WGS) entry which is preliminary data.</text>
</comment>
<dbReference type="Gene3D" id="1.10.1040.10">
    <property type="entry name" value="N-(1-d-carboxylethyl)-l-norvaline Dehydrogenase, domain 2"/>
    <property type="match status" value="2"/>
</dbReference>
<dbReference type="InterPro" id="IPR006115">
    <property type="entry name" value="6PGDH_NADP-bd"/>
</dbReference>
<evidence type="ECO:0000256" key="10">
    <source>
        <dbReference type="RuleBase" id="RU910714"/>
    </source>
</evidence>
<comment type="similarity">
    <text evidence="3">Belongs to the HIBADH-related family. 3-hydroxyisobutyrate dehydrogenase subfamily.</text>
</comment>
<dbReference type="EMBL" id="JRES01000264">
    <property type="protein sequence ID" value="KNC32839.1"/>
    <property type="molecule type" value="Genomic_DNA"/>
</dbReference>
<dbReference type="GO" id="GO:0006574">
    <property type="term" value="P:L-valine catabolic process"/>
    <property type="evidence" value="ECO:0007669"/>
    <property type="project" value="UniProtKB-UniPathway"/>
</dbReference>
<dbReference type="Pfam" id="PF03446">
    <property type="entry name" value="NAD_binding_2"/>
    <property type="match status" value="2"/>
</dbReference>
<evidence type="ECO:0000256" key="4">
    <source>
        <dbReference type="ARBA" id="ARBA00022456"/>
    </source>
</evidence>
<keyword evidence="8" id="KW-0496">Mitochondrion</keyword>
<keyword evidence="14" id="KW-1185">Reference proteome</keyword>
<feature type="domain" description="3-hydroxyisobutyrate dehydrogenase-like NAD-binding" evidence="12">
    <location>
        <begin position="431"/>
        <end position="556"/>
    </location>
</feature>
<reference evidence="13 14" key="1">
    <citation type="journal article" date="2015" name="Nat. Commun.">
        <title>Lucilia cuprina genome unlocks parasitic fly biology to underpin future interventions.</title>
        <authorList>
            <person name="Anstead C.A."/>
            <person name="Korhonen P.K."/>
            <person name="Young N.D."/>
            <person name="Hall R.S."/>
            <person name="Jex A.R."/>
            <person name="Murali S.C."/>
            <person name="Hughes D.S."/>
            <person name="Lee S.F."/>
            <person name="Perry T."/>
            <person name="Stroehlein A.J."/>
            <person name="Ansell B.R."/>
            <person name="Breugelmans B."/>
            <person name="Hofmann A."/>
            <person name="Qu J."/>
            <person name="Dugan S."/>
            <person name="Lee S.L."/>
            <person name="Chao H."/>
            <person name="Dinh H."/>
            <person name="Han Y."/>
            <person name="Doddapaneni H.V."/>
            <person name="Worley K.C."/>
            <person name="Muzny D.M."/>
            <person name="Ioannidis P."/>
            <person name="Waterhouse R.M."/>
            <person name="Zdobnov E.M."/>
            <person name="James P.J."/>
            <person name="Bagnall N.H."/>
            <person name="Kotze A.C."/>
            <person name="Gibbs R.A."/>
            <person name="Richards S."/>
            <person name="Batterham P."/>
            <person name="Gasser R.B."/>
        </authorList>
    </citation>
    <scope>NUCLEOTIDE SEQUENCE [LARGE SCALE GENOMIC DNA]</scope>
    <source>
        <strain evidence="13 14">LS</strain>
        <tissue evidence="13">Full body</tissue>
    </source>
</reference>
<sequence length="564" mass="60669">MVDRSKVYPVDEKDHQKMALRLVCINPAFSVMGQTFVRAMSSQGGSKNIGFVGLGNMGGHMASNLMKKGHKLHVFDISKPACDNLKAKGATVYEKTTELAKNSDFVITMLPNNDIVQKSYEEMTADGVNKDTIFIDSSTIDPNLVKYLQKLVSGKGARFIDAPVSGGVPGAEQATLTFMVGGTDEEYNAVKNVLECMGKRITHCGDYGMGQAAKLCNNMMLGISMLGLAEAMNLAIRLEKMALRLVCINPAFSVMGQTFVRAMSSQGGSKNIGFVGLGNMGGHMASNLMKKGHKLHVFDISKPACDNLKAKGATVYEKTTELAKNSDFVITMLPNNDIVQKSYEEMTADGVNKDTIFIDSSTIDPNLVKYLQKLVSGKGARFIDAPVSGGVPGAEQATLTFMVGGTDEEYNAVKNVLECMGKRITHCGDYGMGQAAKLCNNMMLGISMLGLAEAMNLAIRLGLNPQTFSDIINSSTGRSWASEIYNPVPGVSPTAPANNDYKGGFSTDLITKDLGLASGVATSTNTPIPMGALAHQMYRTLKAHGLGNKDFSVIYDFWKNTKYN</sequence>
<feature type="domain" description="6-phosphogluconate dehydrogenase NADP-binding" evidence="11">
    <location>
        <begin position="48"/>
        <end position="205"/>
    </location>
</feature>
<protein>
    <recommendedName>
        <fullName evidence="10">3-hydroxyisobutyrate dehydrogenase</fullName>
        <shortName evidence="10">HIBADH</shortName>
        <ecNumber evidence="10">1.1.1.31</ecNumber>
    </recommendedName>
</protein>
<evidence type="ECO:0000256" key="7">
    <source>
        <dbReference type="ARBA" id="ARBA00023027"/>
    </source>
</evidence>
<evidence type="ECO:0000259" key="12">
    <source>
        <dbReference type="Pfam" id="PF14833"/>
    </source>
</evidence>
<dbReference type="Gene3D" id="3.40.50.720">
    <property type="entry name" value="NAD(P)-binding Rossmann-like Domain"/>
    <property type="match status" value="2"/>
</dbReference>
<dbReference type="FunFam" id="3.40.50.720:FF:000119">
    <property type="entry name" value="3-hydroxyisobutyrate dehydrogenase"/>
    <property type="match status" value="2"/>
</dbReference>
<feature type="non-terminal residue" evidence="13">
    <location>
        <position position="564"/>
    </location>
</feature>
<evidence type="ECO:0000313" key="14">
    <source>
        <dbReference type="Proteomes" id="UP000037069"/>
    </source>
</evidence>
<evidence type="ECO:0000256" key="9">
    <source>
        <dbReference type="ARBA" id="ARBA00049197"/>
    </source>
</evidence>
<dbReference type="PANTHER" id="PTHR22981">
    <property type="entry name" value="3-HYDROXYISOBUTYRATE DEHYDROGENASE-RELATED"/>
    <property type="match status" value="1"/>
</dbReference>
<dbReference type="FunFam" id="1.10.1040.10:FF:000006">
    <property type="entry name" value="3-hydroxyisobutyrate dehydrogenase"/>
    <property type="match status" value="1"/>
</dbReference>
<dbReference type="InterPro" id="IPR008927">
    <property type="entry name" value="6-PGluconate_DH-like_C_sf"/>
</dbReference>
<dbReference type="InterPro" id="IPR011548">
    <property type="entry name" value="HIBADH"/>
</dbReference>
<dbReference type="InterPro" id="IPR029154">
    <property type="entry name" value="HIBADH-like_NADP-bd"/>
</dbReference>
<dbReference type="SUPFAM" id="SSF51735">
    <property type="entry name" value="NAD(P)-binding Rossmann-fold domains"/>
    <property type="match status" value="2"/>
</dbReference>
<dbReference type="GO" id="GO:0050661">
    <property type="term" value="F:NADP binding"/>
    <property type="evidence" value="ECO:0007669"/>
    <property type="project" value="InterPro"/>
</dbReference>
<proteinExistence type="inferred from homology"/>
<keyword evidence="6 10" id="KW-0560">Oxidoreductase</keyword>
<dbReference type="EC" id="1.1.1.31" evidence="10"/>
<evidence type="ECO:0000259" key="11">
    <source>
        <dbReference type="Pfam" id="PF03446"/>
    </source>
</evidence>
<gene>
    <name evidence="13" type="ORF">FF38_01721</name>
</gene>
<organism evidence="13 14">
    <name type="scientific">Lucilia cuprina</name>
    <name type="common">Green bottle fly</name>
    <name type="synonym">Australian sheep blowfly</name>
    <dbReference type="NCBI Taxonomy" id="7375"/>
    <lineage>
        <taxon>Eukaryota</taxon>
        <taxon>Metazoa</taxon>
        <taxon>Ecdysozoa</taxon>
        <taxon>Arthropoda</taxon>
        <taxon>Hexapoda</taxon>
        <taxon>Insecta</taxon>
        <taxon>Pterygota</taxon>
        <taxon>Neoptera</taxon>
        <taxon>Endopterygota</taxon>
        <taxon>Diptera</taxon>
        <taxon>Brachycera</taxon>
        <taxon>Muscomorpha</taxon>
        <taxon>Oestroidea</taxon>
        <taxon>Calliphoridae</taxon>
        <taxon>Luciliinae</taxon>
        <taxon>Lucilia</taxon>
    </lineage>
</organism>
<dbReference type="InterPro" id="IPR013328">
    <property type="entry name" value="6PGD_dom2"/>
</dbReference>
<dbReference type="STRING" id="7375.A0A0L0CN19"/>
<dbReference type="AlphaFoldDB" id="A0A0L0CN19"/>
<dbReference type="NCBIfam" id="TIGR01692">
    <property type="entry name" value="HIBADH"/>
    <property type="match status" value="1"/>
</dbReference>
<comment type="subcellular location">
    <subcellularLocation>
        <location evidence="1">Mitochondrion</location>
    </subcellularLocation>
</comment>
<dbReference type="PANTHER" id="PTHR22981:SF7">
    <property type="entry name" value="3-HYDROXYISOBUTYRATE DEHYDROGENASE, MITOCHONDRIAL"/>
    <property type="match status" value="1"/>
</dbReference>
<name>A0A0L0CN19_LUCCU</name>
<comment type="catalytic activity">
    <reaction evidence="9 10">
        <text>3-hydroxy-2-methylpropanoate + NAD(+) = 2-methyl-3-oxopropanoate + NADH + H(+)</text>
        <dbReference type="Rhea" id="RHEA:17681"/>
        <dbReference type="ChEBI" id="CHEBI:11805"/>
        <dbReference type="ChEBI" id="CHEBI:15378"/>
        <dbReference type="ChEBI" id="CHEBI:57540"/>
        <dbReference type="ChEBI" id="CHEBI:57700"/>
        <dbReference type="ChEBI" id="CHEBI:57945"/>
        <dbReference type="EC" id="1.1.1.31"/>
    </reaction>
</comment>
<accession>A0A0L0CN19</accession>
<dbReference type="Proteomes" id="UP000037069">
    <property type="component" value="Unassembled WGS sequence"/>
</dbReference>
<feature type="domain" description="6-phosphogluconate dehydrogenase NADP-binding" evidence="11">
    <location>
        <begin position="271"/>
        <end position="428"/>
    </location>
</feature>
<dbReference type="OMA" id="CINPAFS"/>
<evidence type="ECO:0000313" key="13">
    <source>
        <dbReference type="EMBL" id="KNC32839.1"/>
    </source>
</evidence>
<dbReference type="Pfam" id="PF14833">
    <property type="entry name" value="NAD_binding_11"/>
    <property type="match status" value="1"/>
</dbReference>
<dbReference type="UniPathway" id="UPA00362"/>
<evidence type="ECO:0000256" key="6">
    <source>
        <dbReference type="ARBA" id="ARBA00023002"/>
    </source>
</evidence>
<dbReference type="OrthoDB" id="435038at2759"/>
<evidence type="ECO:0000256" key="5">
    <source>
        <dbReference type="ARBA" id="ARBA00022946"/>
    </source>
</evidence>
<comment type="pathway">
    <text evidence="2 10">Amino-acid degradation; L-valine degradation.</text>
</comment>
<evidence type="ECO:0000256" key="2">
    <source>
        <dbReference type="ARBA" id="ARBA00005109"/>
    </source>
</evidence>
<evidence type="ECO:0000256" key="3">
    <source>
        <dbReference type="ARBA" id="ARBA00006013"/>
    </source>
</evidence>
<dbReference type="InterPro" id="IPR036291">
    <property type="entry name" value="NAD(P)-bd_dom_sf"/>
</dbReference>
<keyword evidence="4 10" id="KW-0101">Branched-chain amino acid catabolism</keyword>
<keyword evidence="7 10" id="KW-0520">NAD</keyword>
<dbReference type="GO" id="GO:0051287">
    <property type="term" value="F:NAD binding"/>
    <property type="evidence" value="ECO:0007669"/>
    <property type="project" value="InterPro"/>
</dbReference>
<dbReference type="GO" id="GO:0005739">
    <property type="term" value="C:mitochondrion"/>
    <property type="evidence" value="ECO:0007669"/>
    <property type="project" value="UniProtKB-SubCell"/>
</dbReference>
<keyword evidence="5" id="KW-0809">Transit peptide</keyword>
<dbReference type="PROSITE" id="PS00895">
    <property type="entry name" value="3_HYDROXYISOBUT_DH"/>
    <property type="match status" value="2"/>
</dbReference>
<evidence type="ECO:0000256" key="1">
    <source>
        <dbReference type="ARBA" id="ARBA00004173"/>
    </source>
</evidence>